<evidence type="ECO:0000256" key="5">
    <source>
        <dbReference type="ARBA" id="ARBA00023136"/>
    </source>
</evidence>
<gene>
    <name evidence="7" type="ORF">AAE02nite_04320</name>
</gene>
<dbReference type="Pfam" id="PF04011">
    <property type="entry name" value="LemA"/>
    <property type="match status" value="1"/>
</dbReference>
<dbReference type="OrthoDB" id="9804152at2"/>
<evidence type="ECO:0008006" key="9">
    <source>
        <dbReference type="Google" id="ProtNLM"/>
    </source>
</evidence>
<dbReference type="InterPro" id="IPR007156">
    <property type="entry name" value="MamQ_LemA"/>
</dbReference>
<evidence type="ECO:0000256" key="3">
    <source>
        <dbReference type="ARBA" id="ARBA00022692"/>
    </source>
</evidence>
<accession>A0A512ASS8</accession>
<dbReference type="Proteomes" id="UP000321532">
    <property type="component" value="Unassembled WGS sequence"/>
</dbReference>
<evidence type="ECO:0000256" key="2">
    <source>
        <dbReference type="ARBA" id="ARBA00008854"/>
    </source>
</evidence>
<comment type="caution">
    <text evidence="7">The sequence shown here is derived from an EMBL/GenBank/DDBJ whole genome shotgun (WGS) entry which is preliminary data.</text>
</comment>
<proteinExistence type="inferred from homology"/>
<reference evidence="7 8" key="1">
    <citation type="submission" date="2019-07" db="EMBL/GenBank/DDBJ databases">
        <title>Whole genome shotgun sequence of Adhaeribacter aerolatus NBRC 106133.</title>
        <authorList>
            <person name="Hosoyama A."/>
            <person name="Uohara A."/>
            <person name="Ohji S."/>
            <person name="Ichikawa N."/>
        </authorList>
    </citation>
    <scope>NUCLEOTIDE SEQUENCE [LARGE SCALE GENOMIC DNA]</scope>
    <source>
        <strain evidence="7 8">NBRC 106133</strain>
    </source>
</reference>
<feature type="signal peptide" evidence="6">
    <location>
        <begin position="1"/>
        <end position="21"/>
    </location>
</feature>
<keyword evidence="4" id="KW-1133">Transmembrane helix</keyword>
<dbReference type="RefSeq" id="WP_146894815.1">
    <property type="nucleotide sequence ID" value="NZ_BJYS01000002.1"/>
</dbReference>
<dbReference type="PANTHER" id="PTHR34478">
    <property type="entry name" value="PROTEIN LEMA"/>
    <property type="match status" value="1"/>
</dbReference>
<dbReference type="Gene3D" id="1.20.1440.20">
    <property type="entry name" value="LemA-like domain"/>
    <property type="match status" value="1"/>
</dbReference>
<dbReference type="AlphaFoldDB" id="A0A512ASS8"/>
<keyword evidence="6" id="KW-0732">Signal</keyword>
<comment type="similarity">
    <text evidence="2">Belongs to the LemA family.</text>
</comment>
<keyword evidence="5" id="KW-0472">Membrane</keyword>
<dbReference type="GO" id="GO:0016020">
    <property type="term" value="C:membrane"/>
    <property type="evidence" value="ECO:0007669"/>
    <property type="project" value="UniProtKB-SubCell"/>
</dbReference>
<protein>
    <recommendedName>
        <fullName evidence="9">LemA family protein</fullName>
    </recommendedName>
</protein>
<evidence type="ECO:0000313" key="8">
    <source>
        <dbReference type="Proteomes" id="UP000321532"/>
    </source>
</evidence>
<dbReference type="SUPFAM" id="SSF140478">
    <property type="entry name" value="LemA-like"/>
    <property type="match status" value="1"/>
</dbReference>
<evidence type="ECO:0000256" key="6">
    <source>
        <dbReference type="SAM" id="SignalP"/>
    </source>
</evidence>
<evidence type="ECO:0000313" key="7">
    <source>
        <dbReference type="EMBL" id="GEO02768.1"/>
    </source>
</evidence>
<sequence length="192" mass="21386">MKKLMLYFFGLVVLLSQSSCGYNEMVAKDENVGAKWAQVQNAYQRRADLVPNLVNTVKGAANFEKSTLTDVINARAKATSMQISPENLTPENIAAFQAAQGQLSGSLSRLMATVESYPELKSNQNFLELQAQLEGTENRISVERMHFNNAVQDYNTYIRSFPRNIFAGMFGFERKTPFAADPGAQRAPSVQF</sequence>
<evidence type="ECO:0000256" key="4">
    <source>
        <dbReference type="ARBA" id="ARBA00022989"/>
    </source>
</evidence>
<name>A0A512ASS8_9BACT</name>
<organism evidence="7 8">
    <name type="scientific">Adhaeribacter aerolatus</name>
    <dbReference type="NCBI Taxonomy" id="670289"/>
    <lineage>
        <taxon>Bacteria</taxon>
        <taxon>Pseudomonadati</taxon>
        <taxon>Bacteroidota</taxon>
        <taxon>Cytophagia</taxon>
        <taxon>Cytophagales</taxon>
        <taxon>Hymenobacteraceae</taxon>
        <taxon>Adhaeribacter</taxon>
    </lineage>
</organism>
<dbReference type="InterPro" id="IPR023353">
    <property type="entry name" value="LemA-like_dom_sf"/>
</dbReference>
<keyword evidence="8" id="KW-1185">Reference proteome</keyword>
<dbReference type="PANTHER" id="PTHR34478:SF2">
    <property type="entry name" value="MEMBRANE PROTEIN"/>
    <property type="match status" value="1"/>
</dbReference>
<feature type="chain" id="PRO_5022087867" description="LemA family protein" evidence="6">
    <location>
        <begin position="22"/>
        <end position="192"/>
    </location>
</feature>
<comment type="subcellular location">
    <subcellularLocation>
        <location evidence="1">Membrane</location>
        <topology evidence="1">Single-pass membrane protein</topology>
    </subcellularLocation>
</comment>
<dbReference type="EMBL" id="BJYS01000002">
    <property type="protein sequence ID" value="GEO02768.1"/>
    <property type="molecule type" value="Genomic_DNA"/>
</dbReference>
<evidence type="ECO:0000256" key="1">
    <source>
        <dbReference type="ARBA" id="ARBA00004167"/>
    </source>
</evidence>
<keyword evidence="3" id="KW-0812">Transmembrane</keyword>